<evidence type="ECO:0000313" key="12">
    <source>
        <dbReference type="EMBL" id="CCG09611.1"/>
    </source>
</evidence>
<dbReference type="GO" id="GO:0005886">
    <property type="term" value="C:plasma membrane"/>
    <property type="evidence" value="ECO:0007669"/>
    <property type="project" value="UniProtKB-SubCell"/>
</dbReference>
<comment type="subcellular location">
    <subcellularLocation>
        <location evidence="1">Cell membrane</location>
        <topology evidence="1">Multi-pass membrane protein</topology>
    </subcellularLocation>
</comment>
<evidence type="ECO:0000259" key="11">
    <source>
        <dbReference type="PROSITE" id="PS50885"/>
    </source>
</evidence>
<dbReference type="InterPro" id="IPR004090">
    <property type="entry name" value="Chemotax_Me-accpt_rcpt"/>
</dbReference>
<dbReference type="PANTHER" id="PTHR32089">
    <property type="entry name" value="METHYL-ACCEPTING CHEMOTAXIS PROTEIN MCPB"/>
    <property type="match status" value="1"/>
</dbReference>
<evidence type="ECO:0000256" key="4">
    <source>
        <dbReference type="ARBA" id="ARBA00022989"/>
    </source>
</evidence>
<dbReference type="Pfam" id="PF00015">
    <property type="entry name" value="MCPsignal"/>
    <property type="match status" value="1"/>
</dbReference>
<feature type="domain" description="HAMP" evidence="11">
    <location>
        <begin position="228"/>
        <end position="281"/>
    </location>
</feature>
<dbReference type="SMART" id="SM01049">
    <property type="entry name" value="Cache_2"/>
    <property type="match status" value="1"/>
</dbReference>
<keyword evidence="5 9" id="KW-0472">Membrane</keyword>
<dbReference type="InterPro" id="IPR033480">
    <property type="entry name" value="sCache_2"/>
</dbReference>
<feature type="domain" description="Methyl-accepting transducer" evidence="10">
    <location>
        <begin position="296"/>
        <end position="543"/>
    </location>
</feature>
<dbReference type="SMART" id="SM00304">
    <property type="entry name" value="HAMP"/>
    <property type="match status" value="1"/>
</dbReference>
<keyword evidence="2" id="KW-1003">Cell membrane</keyword>
<keyword evidence="6 8" id="KW-0807">Transducer</keyword>
<keyword evidence="3 9" id="KW-0812">Transmembrane</keyword>
<reference evidence="12 13" key="1">
    <citation type="submission" date="2012-02" db="EMBL/GenBank/DDBJ databases">
        <title>Shotgun genome sequence of Phaeospirillum photometricum DSM 122.</title>
        <authorList>
            <person name="Duquesne K."/>
            <person name="Sturgis J."/>
        </authorList>
    </citation>
    <scope>NUCLEOTIDE SEQUENCE [LARGE SCALE GENOMIC DNA]</scope>
    <source>
        <strain evidence="13">DSM122</strain>
    </source>
</reference>
<proteinExistence type="inferred from homology"/>
<dbReference type="GO" id="GO:0006935">
    <property type="term" value="P:chemotaxis"/>
    <property type="evidence" value="ECO:0007669"/>
    <property type="project" value="InterPro"/>
</dbReference>
<sequence>MPLPSGPFLPVRRRRRMLNHLSVGRKLGILVGLGLISTALISVVMLYVVRDQMLSDRFLKLRAVVEISKNLAQSYEDRVVAGEFSREEAQNRYREAMNKLWFDDGQSYVSTATMDGTLMINPANPNLVGRNLMGLKDATGRLIIADQVELMRKQKEATYRFKFQKPGGGEPLPKINYLMRFDPWNMFIASSVYIEDVDRLFWRTTLGIIAFVVVLQAGVVAVVTAIARNIRSPINTIDTRMRQMAAGDLSVVIDVPERRDEIGRMADTLRSFQQELQNGEALRARTAEEQQRRLERALEVEKRIEAFEATIRDVSGQVGSAAKELEVTSKNMTGHSSRTSSQSGEAAQVAQVAMESINAVAGAGSQLTASIEQIGHHMQQSKGMIEQAVRETSNSHEQIQALAAAADRIGAVVKLISDIASQTNLLALNATIEAARAGEAGKGFSVVANEVKTLANQTGKATDEITAQVQAIQEATRTSAQSIEGVVETMRRIDTLSHDIAQSVIGQREATQDIARRSQDVAQRTTSLSGIIDDVAEAAKDLSVSSDTVLNAAQNLQRNGDVLNAEVHAFLNHVRGT</sequence>
<dbReference type="eggNOG" id="COG0840">
    <property type="taxonomic scope" value="Bacteria"/>
</dbReference>
<evidence type="ECO:0000256" key="1">
    <source>
        <dbReference type="ARBA" id="ARBA00004651"/>
    </source>
</evidence>
<evidence type="ECO:0000259" key="10">
    <source>
        <dbReference type="PROSITE" id="PS50111"/>
    </source>
</evidence>
<evidence type="ECO:0000256" key="8">
    <source>
        <dbReference type="PROSITE-ProRule" id="PRU00284"/>
    </source>
</evidence>
<evidence type="ECO:0000313" key="13">
    <source>
        <dbReference type="Proteomes" id="UP000033220"/>
    </source>
</evidence>
<dbReference type="eggNOG" id="COG4564">
    <property type="taxonomic scope" value="Bacteria"/>
</dbReference>
<evidence type="ECO:0000256" key="6">
    <source>
        <dbReference type="ARBA" id="ARBA00023224"/>
    </source>
</evidence>
<evidence type="ECO:0000256" key="9">
    <source>
        <dbReference type="SAM" id="Phobius"/>
    </source>
</evidence>
<dbReference type="Gene3D" id="3.30.450.20">
    <property type="entry name" value="PAS domain"/>
    <property type="match status" value="1"/>
</dbReference>
<dbReference type="GO" id="GO:0007165">
    <property type="term" value="P:signal transduction"/>
    <property type="evidence" value="ECO:0007669"/>
    <property type="project" value="UniProtKB-KW"/>
</dbReference>
<dbReference type="SUPFAM" id="SSF58104">
    <property type="entry name" value="Methyl-accepting chemotaxis protein (MCP) signaling domain"/>
    <property type="match status" value="1"/>
</dbReference>
<dbReference type="Gene3D" id="1.10.287.950">
    <property type="entry name" value="Methyl-accepting chemotaxis protein"/>
    <property type="match status" value="1"/>
</dbReference>
<dbReference type="PROSITE" id="PS50111">
    <property type="entry name" value="CHEMOTAXIS_TRANSDUC_2"/>
    <property type="match status" value="1"/>
</dbReference>
<feature type="transmembrane region" description="Helical" evidence="9">
    <location>
        <begin position="27"/>
        <end position="49"/>
    </location>
</feature>
<dbReference type="SMART" id="SM00283">
    <property type="entry name" value="MA"/>
    <property type="match status" value="1"/>
</dbReference>
<dbReference type="STRING" id="1150469.RSPPHO_02985"/>
<dbReference type="GO" id="GO:0004888">
    <property type="term" value="F:transmembrane signaling receptor activity"/>
    <property type="evidence" value="ECO:0007669"/>
    <property type="project" value="InterPro"/>
</dbReference>
<dbReference type="HOGENOM" id="CLU_000445_107_27_5"/>
<evidence type="ECO:0000256" key="2">
    <source>
        <dbReference type="ARBA" id="ARBA00022475"/>
    </source>
</evidence>
<gene>
    <name evidence="12" type="ORF">RSPPHO_02985</name>
</gene>
<feature type="transmembrane region" description="Helical" evidence="9">
    <location>
        <begin position="206"/>
        <end position="227"/>
    </location>
</feature>
<dbReference type="PROSITE" id="PS50885">
    <property type="entry name" value="HAMP"/>
    <property type="match status" value="1"/>
</dbReference>
<dbReference type="Proteomes" id="UP000033220">
    <property type="component" value="Chromosome DSM 122"/>
</dbReference>
<dbReference type="Gene3D" id="6.10.340.10">
    <property type="match status" value="1"/>
</dbReference>
<keyword evidence="4 9" id="KW-1133">Transmembrane helix</keyword>
<organism evidence="12 13">
    <name type="scientific">Pararhodospirillum photometricum DSM 122</name>
    <dbReference type="NCBI Taxonomy" id="1150469"/>
    <lineage>
        <taxon>Bacteria</taxon>
        <taxon>Pseudomonadati</taxon>
        <taxon>Pseudomonadota</taxon>
        <taxon>Alphaproteobacteria</taxon>
        <taxon>Rhodospirillales</taxon>
        <taxon>Rhodospirillaceae</taxon>
        <taxon>Pararhodospirillum</taxon>
    </lineage>
</organism>
<comment type="similarity">
    <text evidence="7">Belongs to the methyl-accepting chemotaxis (MCP) protein family.</text>
</comment>
<evidence type="ECO:0000256" key="3">
    <source>
        <dbReference type="ARBA" id="ARBA00022692"/>
    </source>
</evidence>
<dbReference type="EMBL" id="HE663493">
    <property type="protein sequence ID" value="CCG09611.1"/>
    <property type="molecule type" value="Genomic_DNA"/>
</dbReference>
<protein>
    <submittedName>
        <fullName evidence="12">Methyl-accepting chemotaxis sensory transducer</fullName>
    </submittedName>
</protein>
<dbReference type="CDD" id="cd06225">
    <property type="entry name" value="HAMP"/>
    <property type="match status" value="1"/>
</dbReference>
<evidence type="ECO:0000256" key="7">
    <source>
        <dbReference type="ARBA" id="ARBA00029447"/>
    </source>
</evidence>
<evidence type="ECO:0000256" key="5">
    <source>
        <dbReference type="ARBA" id="ARBA00023136"/>
    </source>
</evidence>
<dbReference type="PRINTS" id="PR00260">
    <property type="entry name" value="CHEMTRNSDUCR"/>
</dbReference>
<dbReference type="InterPro" id="IPR003660">
    <property type="entry name" value="HAMP_dom"/>
</dbReference>
<dbReference type="KEGG" id="rpm:RSPPHO_02985"/>
<keyword evidence="13" id="KW-1185">Reference proteome</keyword>
<dbReference type="PATRIC" id="fig|1150469.3.peg.3367"/>
<dbReference type="AlphaFoldDB" id="H6SQ92"/>
<dbReference type="PANTHER" id="PTHR32089:SF112">
    <property type="entry name" value="LYSOZYME-LIKE PROTEIN-RELATED"/>
    <property type="match status" value="1"/>
</dbReference>
<dbReference type="Pfam" id="PF00672">
    <property type="entry name" value="HAMP"/>
    <property type="match status" value="1"/>
</dbReference>
<accession>H6SQ92</accession>
<dbReference type="InterPro" id="IPR004089">
    <property type="entry name" value="MCPsignal_dom"/>
</dbReference>
<name>H6SQ92_PARPM</name>
<dbReference type="Pfam" id="PF17200">
    <property type="entry name" value="sCache_2"/>
    <property type="match status" value="1"/>
</dbReference>